<dbReference type="PROSITE" id="PS51063">
    <property type="entry name" value="HTH_CRP_2"/>
    <property type="match status" value="1"/>
</dbReference>
<dbReference type="CDD" id="cd00038">
    <property type="entry name" value="CAP_ED"/>
    <property type="match status" value="1"/>
</dbReference>
<feature type="domain" description="HTH crp-type" evidence="5">
    <location>
        <begin position="156"/>
        <end position="230"/>
    </location>
</feature>
<keyword evidence="3" id="KW-0804">Transcription</keyword>
<dbReference type="InterPro" id="IPR012318">
    <property type="entry name" value="HTH_CRP"/>
</dbReference>
<organism evidence="6 7">
    <name type="scientific">Candidatus Competibacter phosphatis</name>
    <dbReference type="NCBI Taxonomy" id="221280"/>
    <lineage>
        <taxon>Bacteria</taxon>
        <taxon>Pseudomonadati</taxon>
        <taxon>Pseudomonadota</taxon>
        <taxon>Gammaproteobacteria</taxon>
        <taxon>Candidatus Competibacteraceae</taxon>
        <taxon>Candidatus Competibacter</taxon>
    </lineage>
</organism>
<evidence type="ECO:0000259" key="5">
    <source>
        <dbReference type="PROSITE" id="PS51063"/>
    </source>
</evidence>
<keyword evidence="7" id="KW-1185">Reference proteome</keyword>
<protein>
    <submittedName>
        <fullName evidence="6">Crp/Fnr family transcriptional regulator</fullName>
    </submittedName>
</protein>
<name>A0ABX1TH12_9GAMM</name>
<dbReference type="Pfam" id="PF13545">
    <property type="entry name" value="HTH_Crp_2"/>
    <property type="match status" value="1"/>
</dbReference>
<evidence type="ECO:0000256" key="3">
    <source>
        <dbReference type="ARBA" id="ARBA00023163"/>
    </source>
</evidence>
<proteinExistence type="predicted"/>
<evidence type="ECO:0000256" key="1">
    <source>
        <dbReference type="ARBA" id="ARBA00023015"/>
    </source>
</evidence>
<dbReference type="EMBL" id="SPMZ01000004">
    <property type="protein sequence ID" value="NMQ17934.1"/>
    <property type="molecule type" value="Genomic_DNA"/>
</dbReference>
<dbReference type="PROSITE" id="PS50042">
    <property type="entry name" value="CNMP_BINDING_3"/>
    <property type="match status" value="1"/>
</dbReference>
<dbReference type="InterPro" id="IPR036390">
    <property type="entry name" value="WH_DNA-bd_sf"/>
</dbReference>
<evidence type="ECO:0000259" key="4">
    <source>
        <dbReference type="PROSITE" id="PS50042"/>
    </source>
</evidence>
<dbReference type="SMART" id="SM00100">
    <property type="entry name" value="cNMP"/>
    <property type="match status" value="1"/>
</dbReference>
<reference evidence="6 7" key="1">
    <citation type="submission" date="2019-03" db="EMBL/GenBank/DDBJ databases">
        <title>Metabolic reconstructions from genomes of highly enriched 'Candidatus Accumulibacter' and 'Candidatus Competibacter' bioreactor populations.</title>
        <authorList>
            <person name="Annavajhala M.K."/>
            <person name="Welles L."/>
            <person name="Abbas B."/>
            <person name="Sorokin D."/>
            <person name="Park H."/>
            <person name="Van Loosdrecht M."/>
            <person name="Chandran K."/>
        </authorList>
    </citation>
    <scope>NUCLEOTIDE SEQUENCE [LARGE SCALE GENOMIC DNA]</scope>
    <source>
        <strain evidence="6 7">SBR_G</strain>
    </source>
</reference>
<dbReference type="PANTHER" id="PTHR24567:SF74">
    <property type="entry name" value="HTH-TYPE TRANSCRIPTIONAL REGULATOR ARCR"/>
    <property type="match status" value="1"/>
</dbReference>
<dbReference type="PRINTS" id="PR00034">
    <property type="entry name" value="HTHCRP"/>
</dbReference>
<dbReference type="SMART" id="SM00419">
    <property type="entry name" value="HTH_CRP"/>
    <property type="match status" value="1"/>
</dbReference>
<dbReference type="InterPro" id="IPR018490">
    <property type="entry name" value="cNMP-bd_dom_sf"/>
</dbReference>
<evidence type="ECO:0000313" key="7">
    <source>
        <dbReference type="Proteomes" id="UP000760480"/>
    </source>
</evidence>
<dbReference type="Gene3D" id="2.60.120.10">
    <property type="entry name" value="Jelly Rolls"/>
    <property type="match status" value="1"/>
</dbReference>
<dbReference type="SUPFAM" id="SSF51206">
    <property type="entry name" value="cAMP-binding domain-like"/>
    <property type="match status" value="1"/>
</dbReference>
<dbReference type="InterPro" id="IPR050397">
    <property type="entry name" value="Env_Response_Regulators"/>
</dbReference>
<comment type="caution">
    <text evidence="6">The sequence shown here is derived from an EMBL/GenBank/DDBJ whole genome shotgun (WGS) entry which is preliminary data.</text>
</comment>
<gene>
    <name evidence="6" type="ORF">E4P82_01190</name>
</gene>
<accession>A0ABX1TH12</accession>
<keyword evidence="2" id="KW-0238">DNA-binding</keyword>
<evidence type="ECO:0000313" key="6">
    <source>
        <dbReference type="EMBL" id="NMQ17934.1"/>
    </source>
</evidence>
<dbReference type="InterPro" id="IPR014710">
    <property type="entry name" value="RmlC-like_jellyroll"/>
</dbReference>
<dbReference type="Pfam" id="PF00027">
    <property type="entry name" value="cNMP_binding"/>
    <property type="match status" value="1"/>
</dbReference>
<sequence>MERRKIMPGVNCFECLPREHNEWSVLSDEELNLLTQAKKCRKYHAGESIFAIGEPSHGVYCIVSGGAAVRKIDAAGNSILLHLVYPGGTLGYRGVLLDEERRSSAEALGPSKICFIDRHTVQTLLERNPTLGQQFLRRVVTDVDDAHDKLVRNATLSNRTKFVHLLLALMNRHGRTATDGSRVMELPLSRRDLASMIGARHETLSRIIGRLEEDGVARFSGRTVCVSHPTSLLHEIRPSLLD</sequence>
<evidence type="ECO:0000256" key="2">
    <source>
        <dbReference type="ARBA" id="ARBA00023125"/>
    </source>
</evidence>
<dbReference type="Proteomes" id="UP000760480">
    <property type="component" value="Unassembled WGS sequence"/>
</dbReference>
<dbReference type="InterPro" id="IPR000595">
    <property type="entry name" value="cNMP-bd_dom"/>
</dbReference>
<keyword evidence="1" id="KW-0805">Transcription regulation</keyword>
<dbReference type="SUPFAM" id="SSF46785">
    <property type="entry name" value="Winged helix' DNA-binding domain"/>
    <property type="match status" value="1"/>
</dbReference>
<dbReference type="PANTHER" id="PTHR24567">
    <property type="entry name" value="CRP FAMILY TRANSCRIPTIONAL REGULATORY PROTEIN"/>
    <property type="match status" value="1"/>
</dbReference>
<feature type="domain" description="Cyclic nucleotide-binding" evidence="4">
    <location>
        <begin position="22"/>
        <end position="142"/>
    </location>
</feature>